<reference evidence="11" key="1">
    <citation type="journal article" date="2019" name="Int. J. Syst. Evol. Microbiol.">
        <title>The Global Catalogue of Microorganisms (GCM) 10K type strain sequencing project: providing services to taxonomists for standard genome sequencing and annotation.</title>
        <authorList>
            <consortium name="The Broad Institute Genomics Platform"/>
            <consortium name="The Broad Institute Genome Sequencing Center for Infectious Disease"/>
            <person name="Wu L."/>
            <person name="Ma J."/>
        </authorList>
    </citation>
    <scope>NUCLEOTIDE SEQUENCE [LARGE SCALE GENOMIC DNA]</scope>
    <source>
        <strain evidence="11">CGMCC 4.7178</strain>
    </source>
</reference>
<dbReference type="EMBL" id="BMMP01000004">
    <property type="protein sequence ID" value="GGO46272.1"/>
    <property type="molecule type" value="Genomic_DNA"/>
</dbReference>
<feature type="domain" description="Major facilitator superfamily (MFS) profile" evidence="9">
    <location>
        <begin position="17"/>
        <end position="420"/>
    </location>
</feature>
<organism evidence="10 11">
    <name type="scientific">Streptomyces daqingensis</name>
    <dbReference type="NCBI Taxonomy" id="1472640"/>
    <lineage>
        <taxon>Bacteria</taxon>
        <taxon>Bacillati</taxon>
        <taxon>Actinomycetota</taxon>
        <taxon>Actinomycetes</taxon>
        <taxon>Kitasatosporales</taxon>
        <taxon>Streptomycetaceae</taxon>
        <taxon>Streptomyces</taxon>
    </lineage>
</organism>
<dbReference type="RefSeq" id="WP_189036386.1">
    <property type="nucleotide sequence ID" value="NZ_BMMP01000004.1"/>
</dbReference>
<feature type="transmembrane region" description="Helical" evidence="8">
    <location>
        <begin position="21"/>
        <end position="47"/>
    </location>
</feature>
<keyword evidence="6 8" id="KW-0472">Membrane</keyword>
<dbReference type="Proteomes" id="UP000631535">
    <property type="component" value="Unassembled WGS sequence"/>
</dbReference>
<dbReference type="PROSITE" id="PS50850">
    <property type="entry name" value="MFS"/>
    <property type="match status" value="1"/>
</dbReference>
<comment type="subcellular location">
    <subcellularLocation>
        <location evidence="1">Cell membrane</location>
        <topology evidence="1">Multi-pass membrane protein</topology>
    </subcellularLocation>
</comment>
<comment type="caution">
    <text evidence="10">The sequence shown here is derived from an EMBL/GenBank/DDBJ whole genome shotgun (WGS) entry which is preliminary data.</text>
</comment>
<feature type="transmembrane region" description="Helical" evidence="8">
    <location>
        <begin position="273"/>
        <end position="295"/>
    </location>
</feature>
<evidence type="ECO:0000256" key="4">
    <source>
        <dbReference type="ARBA" id="ARBA00022692"/>
    </source>
</evidence>
<evidence type="ECO:0000256" key="8">
    <source>
        <dbReference type="SAM" id="Phobius"/>
    </source>
</evidence>
<sequence length="426" mass="43314">MHAPGEEHRAREGRPTAPYSVAFWLVAAAFGVTMLGTTLPTPLYVVYQRELRFSTLVITLIYAAYAVGVLAALFLFGRLSDEIGRRRALLPGLAASVLSAVVFLVAYDDLELLFVGRVLSGIFTGTATAALVDLAGRHGTGRASLVATVVNMGGLGSGPLLAGLLAQFAPDPLRLPYAVDLGLLIAVTAGVWFMPEPVRLGGSPGQGSGQGADAGPGSRSGRRRPRVMRPSVPPQVRGVFVRAAIAGFAGFSVLGLFTAVAPSFLGSVLDMPSLALSGGVVFSVFAASTAGQILLVPRFGEASLAAGCAGLVLGMSLLTAALAVESFELLVIAGLVAGLGQGMSFRAGLTAVNAAAPASRRAAVASTFFIVIYVALSLPVVGVGIATDLAGLRAAGIGFSVAVAVLAGSVLAALLRHRNDARRPGG</sequence>
<feature type="transmembrane region" description="Helical" evidence="8">
    <location>
        <begin position="88"/>
        <end position="107"/>
    </location>
</feature>
<keyword evidence="4 8" id="KW-0812">Transmembrane</keyword>
<evidence type="ECO:0000313" key="10">
    <source>
        <dbReference type="EMBL" id="GGO46272.1"/>
    </source>
</evidence>
<dbReference type="InterPro" id="IPR011701">
    <property type="entry name" value="MFS"/>
</dbReference>
<dbReference type="PANTHER" id="PTHR23517:SF13">
    <property type="entry name" value="MAJOR FACILITATOR SUPERFAMILY MFS_1"/>
    <property type="match status" value="1"/>
</dbReference>
<evidence type="ECO:0000256" key="1">
    <source>
        <dbReference type="ARBA" id="ARBA00004651"/>
    </source>
</evidence>
<dbReference type="Gene3D" id="1.20.1250.20">
    <property type="entry name" value="MFS general substrate transporter like domains"/>
    <property type="match status" value="1"/>
</dbReference>
<feature type="transmembrane region" description="Helical" evidence="8">
    <location>
        <begin position="329"/>
        <end position="352"/>
    </location>
</feature>
<dbReference type="SUPFAM" id="SSF103473">
    <property type="entry name" value="MFS general substrate transporter"/>
    <property type="match status" value="1"/>
</dbReference>
<gene>
    <name evidence="10" type="ORF">GCM10012287_16190</name>
</gene>
<protein>
    <submittedName>
        <fullName evidence="10">MFS transporter</fullName>
    </submittedName>
</protein>
<proteinExistence type="predicted"/>
<dbReference type="InterPro" id="IPR036259">
    <property type="entry name" value="MFS_trans_sf"/>
</dbReference>
<feature type="compositionally biased region" description="Gly residues" evidence="7">
    <location>
        <begin position="202"/>
        <end position="214"/>
    </location>
</feature>
<evidence type="ECO:0000256" key="5">
    <source>
        <dbReference type="ARBA" id="ARBA00022989"/>
    </source>
</evidence>
<feature type="transmembrane region" description="Helical" evidence="8">
    <location>
        <begin position="392"/>
        <end position="415"/>
    </location>
</feature>
<dbReference type="InterPro" id="IPR050171">
    <property type="entry name" value="MFS_Transporters"/>
</dbReference>
<dbReference type="PANTHER" id="PTHR23517">
    <property type="entry name" value="RESISTANCE PROTEIN MDTM, PUTATIVE-RELATED-RELATED"/>
    <property type="match status" value="1"/>
</dbReference>
<evidence type="ECO:0000256" key="7">
    <source>
        <dbReference type="SAM" id="MobiDB-lite"/>
    </source>
</evidence>
<keyword evidence="5 8" id="KW-1133">Transmembrane helix</keyword>
<feature type="transmembrane region" description="Helical" evidence="8">
    <location>
        <begin position="364"/>
        <end position="386"/>
    </location>
</feature>
<keyword evidence="2" id="KW-0813">Transport</keyword>
<evidence type="ECO:0000313" key="11">
    <source>
        <dbReference type="Proteomes" id="UP000631535"/>
    </source>
</evidence>
<dbReference type="Pfam" id="PF07690">
    <property type="entry name" value="MFS_1"/>
    <property type="match status" value="1"/>
</dbReference>
<evidence type="ECO:0000256" key="6">
    <source>
        <dbReference type="ARBA" id="ARBA00023136"/>
    </source>
</evidence>
<feature type="transmembrane region" description="Helical" evidence="8">
    <location>
        <begin position="239"/>
        <end position="261"/>
    </location>
</feature>
<evidence type="ECO:0000256" key="3">
    <source>
        <dbReference type="ARBA" id="ARBA00022475"/>
    </source>
</evidence>
<feature type="transmembrane region" description="Helical" evidence="8">
    <location>
        <begin position="113"/>
        <end position="132"/>
    </location>
</feature>
<feature type="region of interest" description="Disordered" evidence="7">
    <location>
        <begin position="201"/>
        <end position="231"/>
    </location>
</feature>
<evidence type="ECO:0000256" key="2">
    <source>
        <dbReference type="ARBA" id="ARBA00022448"/>
    </source>
</evidence>
<feature type="transmembrane region" description="Helical" evidence="8">
    <location>
        <begin position="53"/>
        <end position="76"/>
    </location>
</feature>
<keyword evidence="11" id="KW-1185">Reference proteome</keyword>
<keyword evidence="3" id="KW-1003">Cell membrane</keyword>
<feature type="transmembrane region" description="Helical" evidence="8">
    <location>
        <begin position="175"/>
        <end position="194"/>
    </location>
</feature>
<name>A0ABQ2M3H8_9ACTN</name>
<feature type="transmembrane region" description="Helical" evidence="8">
    <location>
        <begin position="302"/>
        <end position="323"/>
    </location>
</feature>
<dbReference type="InterPro" id="IPR020846">
    <property type="entry name" value="MFS_dom"/>
</dbReference>
<evidence type="ECO:0000259" key="9">
    <source>
        <dbReference type="PROSITE" id="PS50850"/>
    </source>
</evidence>
<accession>A0ABQ2M3H8</accession>
<feature type="transmembrane region" description="Helical" evidence="8">
    <location>
        <begin position="144"/>
        <end position="169"/>
    </location>
</feature>